<dbReference type="Pfam" id="PF07589">
    <property type="entry name" value="PEP-CTERM"/>
    <property type="match status" value="1"/>
</dbReference>
<dbReference type="Pfam" id="PF00657">
    <property type="entry name" value="Lipase_GDSL"/>
    <property type="match status" value="1"/>
</dbReference>
<evidence type="ECO:0000313" key="4">
    <source>
        <dbReference type="EMBL" id="AWI82080.1"/>
    </source>
</evidence>
<dbReference type="InterPro" id="IPR051058">
    <property type="entry name" value="GDSL_Est/Lipase"/>
</dbReference>
<dbReference type="InterPro" id="IPR013424">
    <property type="entry name" value="Ice-binding_C"/>
</dbReference>
<name>A0A2U8H907_9RHOO</name>
<evidence type="ECO:0000256" key="2">
    <source>
        <dbReference type="SAM" id="Phobius"/>
    </source>
</evidence>
<feature type="domain" description="Ice-binding protein C-terminal" evidence="3">
    <location>
        <begin position="297"/>
        <end position="321"/>
    </location>
</feature>
<dbReference type="GO" id="GO:0016788">
    <property type="term" value="F:hydrolase activity, acting on ester bonds"/>
    <property type="evidence" value="ECO:0007669"/>
    <property type="project" value="InterPro"/>
</dbReference>
<dbReference type="CDD" id="cd01846">
    <property type="entry name" value="fatty_acyltransferase_like"/>
    <property type="match status" value="1"/>
</dbReference>
<feature type="transmembrane region" description="Helical" evidence="2">
    <location>
        <begin position="302"/>
        <end position="319"/>
    </location>
</feature>
<keyword evidence="2" id="KW-0812">Transmembrane</keyword>
<dbReference type="AlphaFoldDB" id="A0A2U8H907"/>
<dbReference type="OrthoDB" id="5292073at2"/>
<dbReference type="InterPro" id="IPR001087">
    <property type="entry name" value="GDSL"/>
</dbReference>
<sequence length="326" mass="33840">MSAFQAPVLAAYSSMYVFGDSLADSGNFWRLAGGVWPPSPPYAQQFSNGPVAPQYLAARLGVPLLPSSMGGTNYAVGGATTGALNYGYETRGALPLPSTLEMTGVQKQIEAFAASGTVFDRDSSLFMLWAGANDIFLALGTGGDPLGAASNAVSNLIGSVGALASIGVRNLLVPNMPNLGETPFGLALPEGDRLALSALSAGFNQALAAALGSVRTAILPSVPDFNLVEFDTAQLLHDVIEDPAKFGLLNATEPCFDPNDPTNLGNVIAGCPGFLFFDPVHPTTAAHQILGARFHAAVPEPGTLFLITIAMLSLALARVRRTQCRC</sequence>
<protein>
    <submittedName>
        <fullName evidence="4">Lipolytic enzyme, G-D-S-L</fullName>
    </submittedName>
</protein>
<keyword evidence="1" id="KW-0378">Hydrolase</keyword>
<evidence type="ECO:0000259" key="3">
    <source>
        <dbReference type="Pfam" id="PF07589"/>
    </source>
</evidence>
<dbReference type="Gene3D" id="3.40.50.1110">
    <property type="entry name" value="SGNH hydrolase"/>
    <property type="match status" value="1"/>
</dbReference>
<organism evidence="4 5">
    <name type="scientific">Parazoarcus communis</name>
    <dbReference type="NCBI Taxonomy" id="41977"/>
    <lineage>
        <taxon>Bacteria</taxon>
        <taxon>Pseudomonadati</taxon>
        <taxon>Pseudomonadota</taxon>
        <taxon>Betaproteobacteria</taxon>
        <taxon>Rhodocyclales</taxon>
        <taxon>Zoogloeaceae</taxon>
        <taxon>Parazoarcus</taxon>
    </lineage>
</organism>
<evidence type="ECO:0000313" key="5">
    <source>
        <dbReference type="Proteomes" id="UP000244902"/>
    </source>
</evidence>
<reference evidence="4 5" key="1">
    <citation type="submission" date="2017-06" db="EMBL/GenBank/DDBJ databases">
        <title>Azoarcus sp. TSNA42 complete genome sequence.</title>
        <authorList>
            <person name="Woo J.-H."/>
            <person name="Kim H.-S."/>
        </authorList>
    </citation>
    <scope>NUCLEOTIDE SEQUENCE [LARGE SCALE GENOMIC DNA]</scope>
    <source>
        <strain evidence="4 5">TSNA42</strain>
    </source>
</reference>
<dbReference type="InterPro" id="IPR036514">
    <property type="entry name" value="SGNH_hydro_sf"/>
</dbReference>
<proteinExistence type="predicted"/>
<dbReference type="NCBIfam" id="TIGR02595">
    <property type="entry name" value="PEP_CTERM"/>
    <property type="match status" value="1"/>
</dbReference>
<dbReference type="Proteomes" id="UP000244902">
    <property type="component" value="Chromosome"/>
</dbReference>
<dbReference type="EMBL" id="CP022188">
    <property type="protein sequence ID" value="AWI82080.1"/>
    <property type="molecule type" value="Genomic_DNA"/>
</dbReference>
<dbReference type="PANTHER" id="PTHR45648">
    <property type="entry name" value="GDSL LIPASE/ACYLHYDROLASE FAMILY PROTEIN (AFU_ORTHOLOGUE AFUA_4G14700)"/>
    <property type="match status" value="1"/>
</dbReference>
<evidence type="ECO:0000256" key="1">
    <source>
        <dbReference type="ARBA" id="ARBA00022801"/>
    </source>
</evidence>
<keyword evidence="2" id="KW-0472">Membrane</keyword>
<gene>
    <name evidence="4" type="ORF">CEW87_16080</name>
</gene>
<accession>A0A2U8H907</accession>
<keyword evidence="2" id="KW-1133">Transmembrane helix</keyword>
<dbReference type="SUPFAM" id="SSF52266">
    <property type="entry name" value="SGNH hydrolase"/>
    <property type="match status" value="1"/>
</dbReference>
<dbReference type="PANTHER" id="PTHR45648:SF22">
    <property type="entry name" value="GDSL LIPASE_ACYLHYDROLASE FAMILY PROTEIN (AFU_ORTHOLOGUE AFUA_4G14700)"/>
    <property type="match status" value="1"/>
</dbReference>